<dbReference type="Proteomes" id="UP000053528">
    <property type="component" value="Unassembled WGS sequence"/>
</dbReference>
<evidence type="ECO:0008006" key="6">
    <source>
        <dbReference type="Google" id="ProtNLM"/>
    </source>
</evidence>
<evidence type="ECO:0000256" key="1">
    <source>
        <dbReference type="ARBA" id="ARBA00023125"/>
    </source>
</evidence>
<evidence type="ECO:0000259" key="3">
    <source>
        <dbReference type="Pfam" id="PF23359"/>
    </source>
</evidence>
<evidence type="ECO:0000259" key="2">
    <source>
        <dbReference type="Pfam" id="PF11774"/>
    </source>
</evidence>
<comment type="caution">
    <text evidence="4">The sequence shown here is derived from an EMBL/GenBank/DDBJ whole genome shotgun (WGS) entry which is preliminary data.</text>
</comment>
<protein>
    <recommendedName>
        <fullName evidence="6">Lsr2 family protein</fullName>
    </recommendedName>
</protein>
<dbReference type="Pfam" id="PF11774">
    <property type="entry name" value="Lsr2"/>
    <property type="match status" value="1"/>
</dbReference>
<dbReference type="InterPro" id="IPR036625">
    <property type="entry name" value="E3-bd_dom_sf"/>
</dbReference>
<reference evidence="4 5" key="1">
    <citation type="submission" date="2014-07" db="EMBL/GenBank/DDBJ databases">
        <authorList>
            <person name="McCorrison J."/>
            <person name="Sanka R."/>
            <person name="Torralba M."/>
            <person name="Gillis M."/>
            <person name="Haft D.H."/>
            <person name="Methe B."/>
            <person name="Sutton G."/>
            <person name="Nelson K.E."/>
        </authorList>
    </citation>
    <scope>NUCLEOTIDE SEQUENCE [LARGE SCALE GENOMIC DNA]</scope>
    <source>
        <strain evidence="4 5">DNF00011</strain>
    </source>
</reference>
<name>A0A095YCE7_9MICC</name>
<evidence type="ECO:0000313" key="4">
    <source>
        <dbReference type="EMBL" id="KGF19751.1"/>
    </source>
</evidence>
<dbReference type="InterPro" id="IPR042261">
    <property type="entry name" value="Lsr2-like_dimerization"/>
</dbReference>
<dbReference type="AlphaFoldDB" id="A0A095YCE7"/>
<organism evidence="4 5">
    <name type="scientific">Pseudoglutamicibacter albus DNF00011</name>
    <dbReference type="NCBI Taxonomy" id="1401063"/>
    <lineage>
        <taxon>Bacteria</taxon>
        <taxon>Bacillati</taxon>
        <taxon>Actinomycetota</taxon>
        <taxon>Actinomycetes</taxon>
        <taxon>Micrococcales</taxon>
        <taxon>Micrococcaceae</taxon>
        <taxon>Pseudoglutamicibacter</taxon>
    </lineage>
</organism>
<feature type="domain" description="Lsr2 dimerization" evidence="2">
    <location>
        <begin position="1"/>
        <end position="57"/>
    </location>
</feature>
<dbReference type="GO" id="GO:0016746">
    <property type="term" value="F:acyltransferase activity"/>
    <property type="evidence" value="ECO:0007669"/>
    <property type="project" value="InterPro"/>
</dbReference>
<dbReference type="Gene3D" id="3.30.60.230">
    <property type="entry name" value="Lsr2, dimerization domain"/>
    <property type="match status" value="1"/>
</dbReference>
<feature type="domain" description="Lsr2 DNA-binding" evidence="3">
    <location>
        <begin position="62"/>
        <end position="96"/>
    </location>
</feature>
<dbReference type="InterPro" id="IPR024412">
    <property type="entry name" value="Lsr2_dim_dom"/>
</dbReference>
<dbReference type="Pfam" id="PF23359">
    <property type="entry name" value="Lsr2_DNA-bd"/>
    <property type="match status" value="1"/>
</dbReference>
<keyword evidence="1" id="KW-0238">DNA-binding</keyword>
<proteinExistence type="predicted"/>
<dbReference type="RefSeq" id="WP_035757283.1">
    <property type="nucleotide sequence ID" value="NZ_JRNH01000026.1"/>
</dbReference>
<dbReference type="EMBL" id="JRNH01000026">
    <property type="protein sequence ID" value="KGF19751.1"/>
    <property type="molecule type" value="Genomic_DNA"/>
</dbReference>
<dbReference type="Gene3D" id="4.10.320.10">
    <property type="entry name" value="E3-binding domain"/>
    <property type="match status" value="1"/>
</dbReference>
<sequence>MARQVQVTLIDDIDGTPAESTVYFGLEGMHYEIDLSQDNLNKLREFLRPYIKAGRRSAPHSSDEAARIRAWAKEKGYDVSDRGRLSHEIIVKYREAHRS</sequence>
<dbReference type="InterPro" id="IPR055370">
    <property type="entry name" value="Lsr2_DNA-bd"/>
</dbReference>
<gene>
    <name evidence="4" type="ORF">HMPREF2128_08735</name>
</gene>
<dbReference type="GO" id="GO:0003677">
    <property type="term" value="F:DNA binding"/>
    <property type="evidence" value="ECO:0007669"/>
    <property type="project" value="UniProtKB-KW"/>
</dbReference>
<accession>A0A095YCE7</accession>
<evidence type="ECO:0000313" key="5">
    <source>
        <dbReference type="Proteomes" id="UP000053528"/>
    </source>
</evidence>